<evidence type="ECO:0000256" key="3">
    <source>
        <dbReference type="ARBA" id="ARBA00040298"/>
    </source>
</evidence>
<comment type="subunit">
    <text evidence="2">Interacts with COX5B; this interaction may contribute to localize PYROXD2 to the inner face of the inner mitochondrial membrane.</text>
</comment>
<keyword evidence="6" id="KW-1185">Reference proteome</keyword>
<dbReference type="Gene3D" id="3.50.50.60">
    <property type="entry name" value="FAD/NAD(P)-binding domain"/>
    <property type="match status" value="2"/>
</dbReference>
<organism evidence="5 6">
    <name type="scientific">Paractinoplanes ferrugineus</name>
    <dbReference type="NCBI Taxonomy" id="113564"/>
    <lineage>
        <taxon>Bacteria</taxon>
        <taxon>Bacillati</taxon>
        <taxon>Actinomycetota</taxon>
        <taxon>Actinomycetes</taxon>
        <taxon>Micromonosporales</taxon>
        <taxon>Micromonosporaceae</taxon>
        <taxon>Paractinoplanes</taxon>
    </lineage>
</organism>
<evidence type="ECO:0000313" key="6">
    <source>
        <dbReference type="Proteomes" id="UP000598174"/>
    </source>
</evidence>
<accession>A0A919MA60</accession>
<gene>
    <name evidence="5" type="ORF">Afe05nite_40960</name>
</gene>
<dbReference type="AlphaFoldDB" id="A0A919MA60"/>
<proteinExistence type="predicted"/>
<evidence type="ECO:0000256" key="1">
    <source>
        <dbReference type="ARBA" id="ARBA00037217"/>
    </source>
</evidence>
<dbReference type="PANTHER" id="PTHR10668:SF105">
    <property type="entry name" value="DEHYDROGENASE-RELATED"/>
    <property type="match status" value="1"/>
</dbReference>
<name>A0A919MA60_9ACTN</name>
<dbReference type="SUPFAM" id="SSF51905">
    <property type="entry name" value="FAD/NAD(P)-binding domain"/>
    <property type="match status" value="1"/>
</dbReference>
<dbReference type="GO" id="GO:0016491">
    <property type="term" value="F:oxidoreductase activity"/>
    <property type="evidence" value="ECO:0007669"/>
    <property type="project" value="InterPro"/>
</dbReference>
<dbReference type="InterPro" id="IPR036188">
    <property type="entry name" value="FAD/NAD-bd_sf"/>
</dbReference>
<dbReference type="RefSeq" id="WP_203818741.1">
    <property type="nucleotide sequence ID" value="NZ_BAAABP010000054.1"/>
</dbReference>
<evidence type="ECO:0000313" key="5">
    <source>
        <dbReference type="EMBL" id="GIE12256.1"/>
    </source>
</evidence>
<sequence length="526" mass="55906">MEITDAIVVGAGHNGLVAANLLADAGWSVTVVEATPRPGGAVRSGFVTAPGYLSDLFSSFYPLGIASPVLRDLDLELNWRHAPDVLTHLLPDGRAATISRDISVTMASMEQFAPGDGERWRGAFEEWRTISEPLVEAVLRPFPPVRAGVDLLTRLRAPGALRMARRLLLPVRQLGSELFRGEGATLALAGCALHTDLSPDDAGGGIYGWLLAMLGQEVGWPVPEGGAQRITDALVDRLTSRGGEIVYDSPVERVLIARGRAMGVRTAGGRDLRARRAVLADVPAPALFLDLVGERWLPPRVVDDLQHFRWDGATVKLDWAVRGKIPWRNPAAAGAGTVHLGADLNGLTRYSAELATGAIPGKPFLLFGQMTTADPRHSPPGTESAWAYTHLPHRKHWAAGEIEEHVARVEAVVEEHAPGFGALVAGRNVFSPADLEQENPSLVGGALGGGTAAVYQQLFLRPIPGLGRADTPVDRLFLASSSAHPGGGVHGAPGANAARAALARDRKITGELYHKVITTAHRVING</sequence>
<evidence type="ECO:0000259" key="4">
    <source>
        <dbReference type="Pfam" id="PF01593"/>
    </source>
</evidence>
<dbReference type="PANTHER" id="PTHR10668">
    <property type="entry name" value="PHYTOENE DEHYDROGENASE"/>
    <property type="match status" value="1"/>
</dbReference>
<evidence type="ECO:0000256" key="2">
    <source>
        <dbReference type="ARBA" id="ARBA00038825"/>
    </source>
</evidence>
<comment type="function">
    <text evidence="1">Probable oxidoreductase that may play a role as regulator of mitochondrial function.</text>
</comment>
<comment type="caution">
    <text evidence="5">The sequence shown here is derived from an EMBL/GenBank/DDBJ whole genome shotgun (WGS) entry which is preliminary data.</text>
</comment>
<dbReference type="EMBL" id="BOMM01000038">
    <property type="protein sequence ID" value="GIE12256.1"/>
    <property type="molecule type" value="Genomic_DNA"/>
</dbReference>
<feature type="domain" description="Amine oxidase" evidence="4">
    <location>
        <begin position="15"/>
        <end position="492"/>
    </location>
</feature>
<dbReference type="Proteomes" id="UP000598174">
    <property type="component" value="Unassembled WGS sequence"/>
</dbReference>
<dbReference type="Pfam" id="PF01593">
    <property type="entry name" value="Amino_oxidase"/>
    <property type="match status" value="1"/>
</dbReference>
<dbReference type="InterPro" id="IPR002937">
    <property type="entry name" value="Amino_oxidase"/>
</dbReference>
<protein>
    <recommendedName>
        <fullName evidence="3">Pyridine nucleotide-disulfide oxidoreductase domain-containing protein 2</fullName>
    </recommendedName>
</protein>
<reference evidence="5" key="1">
    <citation type="submission" date="2021-01" db="EMBL/GenBank/DDBJ databases">
        <title>Whole genome shotgun sequence of Actinoplanes ferrugineus NBRC 15555.</title>
        <authorList>
            <person name="Komaki H."/>
            <person name="Tamura T."/>
        </authorList>
    </citation>
    <scope>NUCLEOTIDE SEQUENCE</scope>
    <source>
        <strain evidence="5">NBRC 15555</strain>
    </source>
</reference>